<dbReference type="AlphaFoldDB" id="A0A822V8R7"/>
<reference evidence="1 2" key="1">
    <citation type="submission" date="2016-01" db="EMBL/GenBank/DDBJ databases">
        <authorList>
            <person name="Regsiter A."/>
            <person name="william w."/>
        </authorList>
    </citation>
    <scope>NUCLEOTIDE SEQUENCE [LARGE SCALE GENOMIC DNA]</scope>
    <source>
        <strain evidence="1 2">B6</strain>
    </source>
</reference>
<name>A0A822V8R7_AGRTU</name>
<gene>
    <name evidence="1" type="ORF">AGR4A_Lc40704</name>
</gene>
<organism evidence="1 2">
    <name type="scientific">Agrobacterium tumefaciens str. B6</name>
    <dbReference type="NCBI Taxonomy" id="1183423"/>
    <lineage>
        <taxon>Bacteria</taxon>
        <taxon>Pseudomonadati</taxon>
        <taxon>Pseudomonadota</taxon>
        <taxon>Alphaproteobacteria</taxon>
        <taxon>Hyphomicrobiales</taxon>
        <taxon>Rhizobiaceae</taxon>
        <taxon>Rhizobium/Agrobacterium group</taxon>
        <taxon>Agrobacterium</taxon>
        <taxon>Agrobacterium tumefaciens complex</taxon>
    </lineage>
</organism>
<proteinExistence type="predicted"/>
<protein>
    <submittedName>
        <fullName evidence="1">Uncharacterized protein</fullName>
    </submittedName>
</protein>
<accession>A0A822V8R7</accession>
<evidence type="ECO:0000313" key="2">
    <source>
        <dbReference type="Proteomes" id="UP000192074"/>
    </source>
</evidence>
<dbReference type="EMBL" id="FCNL01000034">
    <property type="protein sequence ID" value="CVI22964.1"/>
    <property type="molecule type" value="Genomic_DNA"/>
</dbReference>
<evidence type="ECO:0000313" key="1">
    <source>
        <dbReference type="EMBL" id="CVI22964.1"/>
    </source>
</evidence>
<comment type="caution">
    <text evidence="1">The sequence shown here is derived from an EMBL/GenBank/DDBJ whole genome shotgun (WGS) entry which is preliminary data.</text>
</comment>
<sequence length="47" mass="4861">MLLLAGGFTLLLLVLLVPSRLLSFPIAGACVLASLPLSTYNSTDSVV</sequence>
<dbReference type="Proteomes" id="UP000192074">
    <property type="component" value="Unassembled WGS sequence"/>
</dbReference>